<sequence length="217" mass="24722">MKKGECWQECSIVCFCMPLCMDIIKIEKEHKAKLISQQRKGLLRGCLWIPNCFSGGYSGDSWFPPLDLMVAEICFCTQLEVNSQVIEEWRETERWISGKRDGKEETGTANWTKKIIKDIKLWVECRHRRTGYFLPSSSVNHGVTYKANGKKIVQNMQCGSVRWKKEREKIIQDLVIPATCGDSVIECDDAKNGTMGYPCYEGIAGDPEWPRSRGGLG</sequence>
<protein>
    <submittedName>
        <fullName evidence="1">Uncharacterized protein</fullName>
    </submittedName>
</protein>
<evidence type="ECO:0000313" key="1">
    <source>
        <dbReference type="EMBL" id="KAK9874520.1"/>
    </source>
</evidence>
<organism evidence="1 2">
    <name type="scientific">Henosepilachna vigintioctopunctata</name>
    <dbReference type="NCBI Taxonomy" id="420089"/>
    <lineage>
        <taxon>Eukaryota</taxon>
        <taxon>Metazoa</taxon>
        <taxon>Ecdysozoa</taxon>
        <taxon>Arthropoda</taxon>
        <taxon>Hexapoda</taxon>
        <taxon>Insecta</taxon>
        <taxon>Pterygota</taxon>
        <taxon>Neoptera</taxon>
        <taxon>Endopterygota</taxon>
        <taxon>Coleoptera</taxon>
        <taxon>Polyphaga</taxon>
        <taxon>Cucujiformia</taxon>
        <taxon>Coccinelloidea</taxon>
        <taxon>Coccinellidae</taxon>
        <taxon>Epilachninae</taxon>
        <taxon>Epilachnini</taxon>
        <taxon>Henosepilachna</taxon>
    </lineage>
</organism>
<dbReference type="EMBL" id="JARQZJ010000032">
    <property type="protein sequence ID" value="KAK9874520.1"/>
    <property type="molecule type" value="Genomic_DNA"/>
</dbReference>
<name>A0AAW1U2X9_9CUCU</name>
<dbReference type="AlphaFoldDB" id="A0AAW1U2X9"/>
<comment type="caution">
    <text evidence="1">The sequence shown here is derived from an EMBL/GenBank/DDBJ whole genome shotgun (WGS) entry which is preliminary data.</text>
</comment>
<proteinExistence type="predicted"/>
<gene>
    <name evidence="1" type="ORF">WA026_005364</name>
</gene>
<accession>A0AAW1U2X9</accession>
<reference evidence="1 2" key="1">
    <citation type="submission" date="2023-03" db="EMBL/GenBank/DDBJ databases">
        <title>Genome insight into feeding habits of ladybird beetles.</title>
        <authorList>
            <person name="Li H.-S."/>
            <person name="Huang Y.-H."/>
            <person name="Pang H."/>
        </authorList>
    </citation>
    <scope>NUCLEOTIDE SEQUENCE [LARGE SCALE GENOMIC DNA]</scope>
    <source>
        <strain evidence="1">SYSU_2023b</strain>
        <tissue evidence="1">Whole body</tissue>
    </source>
</reference>
<evidence type="ECO:0000313" key="2">
    <source>
        <dbReference type="Proteomes" id="UP001431783"/>
    </source>
</evidence>
<dbReference type="Proteomes" id="UP001431783">
    <property type="component" value="Unassembled WGS sequence"/>
</dbReference>
<keyword evidence="2" id="KW-1185">Reference proteome</keyword>